<feature type="domain" description="ABC-type uncharacterised transport system" evidence="2">
    <location>
        <begin position="173"/>
        <end position="433"/>
    </location>
</feature>
<dbReference type="EMBL" id="MVDD01000001">
    <property type="protein sequence ID" value="PKQ65832.1"/>
    <property type="molecule type" value="Genomic_DNA"/>
</dbReference>
<sequence length="504" mass="56715">MTKRRNIIYSSLVVAGILIILNFISSVFFFRADFTEDKRYTLDRSTKRILREVETPIIMTLYVSDNLPPDVNRTVQDLKNLLTEYNNYSKKKIDFEFINPNTNEELEQEAIEAGINPVPLEVREKDQIKVQRVFLGMSIQVGDKSEIIPLIKPGIVMEYTLSTLIKRLTIKDKPKVGYIIGHGEPSLDKLEQAMDELSILYDVKPIHLLSEPDLSDYKSLLLIGPMGTISTMQLARLDEYLAAGGNLFIAIERVNGMLNDGIGISVSTGLEKWLQTKGLYVDDSFIVDKKCGTVTVQQQGYFSYPQQINFPFLPVISKFADHTITDGIEAVVLQFASPITFLGDSTLTYQPLAFTSDISGKLKAPISFNIGRIWRAQDFLYPDLTVAAAISGNMGGEKEARICVVGDGNFMVNGQGTSKIAIQRDNINFLANAVDWLSDDTGLMSLRTKGVSSRPINEISDGRVFFLKYLNFLLPLVIIVAYGLFRFERRRRNRAKRMKPGFIK</sequence>
<dbReference type="Proteomes" id="UP000233535">
    <property type="component" value="Unassembled WGS sequence"/>
</dbReference>
<reference evidence="4 5" key="1">
    <citation type="journal article" date="2017" name="Front. Microbiol.">
        <title>Labilibaculum manganireducens gen. nov., sp. nov. and Labilibaculum filiforme sp. nov., Novel Bacteroidetes Isolated from Subsurface Sediments of the Baltic Sea.</title>
        <authorList>
            <person name="Vandieken V."/>
            <person name="Marshall I.P."/>
            <person name="Niemann H."/>
            <person name="Engelen B."/>
            <person name="Cypionka H."/>
        </authorList>
    </citation>
    <scope>NUCLEOTIDE SEQUENCE [LARGE SCALE GENOMIC DNA]</scope>
    <source>
        <strain evidence="4 5">59.16B</strain>
    </source>
</reference>
<keyword evidence="1" id="KW-0472">Membrane</keyword>
<evidence type="ECO:0000313" key="5">
    <source>
        <dbReference type="Proteomes" id="UP000233535"/>
    </source>
</evidence>
<comment type="caution">
    <text evidence="4">The sequence shown here is derived from an EMBL/GenBank/DDBJ whole genome shotgun (WGS) entry which is preliminary data.</text>
</comment>
<protein>
    <submittedName>
        <fullName evidence="4">Uncharacterized protein</fullName>
    </submittedName>
</protein>
<dbReference type="Pfam" id="PF09822">
    <property type="entry name" value="ABC_transp_aux"/>
    <property type="match status" value="1"/>
</dbReference>
<dbReference type="Pfam" id="PF23357">
    <property type="entry name" value="DUF7088"/>
    <property type="match status" value="1"/>
</dbReference>
<keyword evidence="1" id="KW-1133">Transmembrane helix</keyword>
<dbReference type="InterPro" id="IPR055396">
    <property type="entry name" value="DUF7088"/>
</dbReference>
<feature type="transmembrane region" description="Helical" evidence="1">
    <location>
        <begin position="7"/>
        <end position="30"/>
    </location>
</feature>
<evidence type="ECO:0000259" key="2">
    <source>
        <dbReference type="Pfam" id="PF09822"/>
    </source>
</evidence>
<accession>A0A2N3I696</accession>
<keyword evidence="1" id="KW-0812">Transmembrane</keyword>
<dbReference type="AlphaFoldDB" id="A0A2N3I696"/>
<dbReference type="RefSeq" id="WP_101259767.1">
    <property type="nucleotide sequence ID" value="NZ_MVDD01000001.1"/>
</dbReference>
<evidence type="ECO:0000256" key="1">
    <source>
        <dbReference type="SAM" id="Phobius"/>
    </source>
</evidence>
<keyword evidence="5" id="KW-1185">Reference proteome</keyword>
<organism evidence="4 5">
    <name type="scientific">Labilibaculum filiforme</name>
    <dbReference type="NCBI Taxonomy" id="1940526"/>
    <lineage>
        <taxon>Bacteria</taxon>
        <taxon>Pseudomonadati</taxon>
        <taxon>Bacteroidota</taxon>
        <taxon>Bacteroidia</taxon>
        <taxon>Marinilabiliales</taxon>
        <taxon>Marinifilaceae</taxon>
        <taxon>Labilibaculum</taxon>
    </lineage>
</organism>
<dbReference type="InterPro" id="IPR019196">
    <property type="entry name" value="ABC_transp_unknown"/>
</dbReference>
<dbReference type="InterPro" id="IPR029062">
    <property type="entry name" value="Class_I_gatase-like"/>
</dbReference>
<name>A0A2N3I696_9BACT</name>
<proteinExistence type="predicted"/>
<feature type="transmembrane region" description="Helical" evidence="1">
    <location>
        <begin position="469"/>
        <end position="487"/>
    </location>
</feature>
<evidence type="ECO:0000313" key="4">
    <source>
        <dbReference type="EMBL" id="PKQ65832.1"/>
    </source>
</evidence>
<dbReference type="SUPFAM" id="SSF52317">
    <property type="entry name" value="Class I glutamine amidotransferase-like"/>
    <property type="match status" value="1"/>
</dbReference>
<gene>
    <name evidence="4" type="ORF">BZG02_02180</name>
</gene>
<dbReference type="OrthoDB" id="9777219at2"/>
<feature type="domain" description="DUF7088" evidence="3">
    <location>
        <begin position="36"/>
        <end position="139"/>
    </location>
</feature>
<evidence type="ECO:0000259" key="3">
    <source>
        <dbReference type="Pfam" id="PF23357"/>
    </source>
</evidence>